<dbReference type="InterPro" id="IPR004358">
    <property type="entry name" value="Sig_transdc_His_kin-like_C"/>
</dbReference>
<comment type="function">
    <text evidence="14">Member of the two-component regulatory system NreB/NreC involved in the control of dissimilatory nitrate/nitrite reduction in response to oxygen. NreB functions as a direct oxygen sensor histidine kinase which is autophosphorylated, in the absence of oxygen, probably at the conserved histidine residue, and transfers its phosphate group probably to a conserved aspartate residue of NreC. NreB/NreC activates the expression of the nitrate (narGHJI) and nitrite (nir) reductase operons, as well as the putative nitrate transporter gene narT.</text>
</comment>
<feature type="transmembrane region" description="Helical" evidence="16">
    <location>
        <begin position="176"/>
        <end position="198"/>
    </location>
</feature>
<dbReference type="CDD" id="cd16917">
    <property type="entry name" value="HATPase_UhpB-NarQ-NarX-like"/>
    <property type="match status" value="1"/>
</dbReference>
<keyword evidence="7" id="KW-0963">Cytoplasm</keyword>
<evidence type="ECO:0000256" key="6">
    <source>
        <dbReference type="ARBA" id="ARBA00022485"/>
    </source>
</evidence>
<evidence type="ECO:0000256" key="2">
    <source>
        <dbReference type="ARBA" id="ARBA00001966"/>
    </source>
</evidence>
<dbReference type="Proteomes" id="UP000640489">
    <property type="component" value="Unassembled WGS sequence"/>
</dbReference>
<keyword evidence="19" id="KW-1185">Reference proteome</keyword>
<dbReference type="Gene3D" id="1.20.5.1930">
    <property type="match status" value="1"/>
</dbReference>
<keyword evidence="16" id="KW-0812">Transmembrane</keyword>
<proteinExistence type="predicted"/>
<feature type="transmembrane region" description="Helical" evidence="16">
    <location>
        <begin position="347"/>
        <end position="368"/>
    </location>
</feature>
<keyword evidence="8" id="KW-0808">Transferase</keyword>
<comment type="cofactor">
    <cofactor evidence="2">
        <name>[4Fe-4S] cluster</name>
        <dbReference type="ChEBI" id="CHEBI:49883"/>
    </cofactor>
</comment>
<sequence>MSQLASLPTAPVAPVRETPRAVRLAWMALVLVIPLAWGYVAVLRQPSDGTVVYASSSAGIGDRWSQEAGVVVFGAVGDSPLARIIDEATSHDRQVRVYAVDGEPLSSGGDGPHREIGDSLTYSVTVDGHEIEPVHVTLARYPFASLAATNPGAIAFWLGLVVAGCFVYWRRPRDTAARAFLALGLVVPVGMTAYPAGLQVIDFASDDGPWTYVVGDIANCFAWATMLLLSLEFPKPVSAFARRRWLRVLPFVVPFVLYAARYGLLESRSDDPLTRLEGQILPSATSAVVVTPLVALVLFVRARQPDQTRENKLAIRVVLTSVLVTGLLFVVLGQLPQLVDGLPQVALWLQPIALFISLVGVAAAMLRYRIYELDVIVRRSLLLEVALIVVGVAFLGVAWLLNRLGIATDRAQVVVGGLVAVSLIPLGHWVRQRLNRWFFGARDDSYQVVSQLRGVGSSVSIEDALTDALTRLTRTLRLVYAAIEVDGRDGNEDIAVSVGEPDRPATMVELEHHGQPWGRLSLGVSRGREPFGPRDRRLLDDVASQLGALVASLVMNRDLRRSRERIISAREEERRRIRRDLHDGLGPALAGQSMQLQFARELLRTDPEQVDAVLERMNGEVRDAIAEIRRLVDDLRPKVLDQLGLVSALRQHAAGASFSRAGEGDGAGLMRWSVSAGDVEPLPAAVEVAAYRIVLEGVNNAAKHSAASHCQVDLQRVDGTLRITVADNGRGLPHEVRTGVGLGSMRERAEELGGTFDLVSTRRGTTITIHLPLTLS</sequence>
<evidence type="ECO:0000256" key="9">
    <source>
        <dbReference type="ARBA" id="ARBA00022723"/>
    </source>
</evidence>
<evidence type="ECO:0000256" key="11">
    <source>
        <dbReference type="ARBA" id="ARBA00023004"/>
    </source>
</evidence>
<accession>A0A930VAI1</accession>
<dbReference type="GO" id="GO:0005737">
    <property type="term" value="C:cytoplasm"/>
    <property type="evidence" value="ECO:0007669"/>
    <property type="project" value="UniProtKB-SubCell"/>
</dbReference>
<keyword evidence="9" id="KW-0479">Metal-binding</keyword>
<dbReference type="Pfam" id="PF02518">
    <property type="entry name" value="HATPase_c"/>
    <property type="match status" value="1"/>
</dbReference>
<keyword evidence="6" id="KW-0004">4Fe-4S</keyword>
<feature type="domain" description="Histidine kinase" evidence="17">
    <location>
        <begin position="692"/>
        <end position="775"/>
    </location>
</feature>
<evidence type="ECO:0000256" key="1">
    <source>
        <dbReference type="ARBA" id="ARBA00000085"/>
    </source>
</evidence>
<evidence type="ECO:0000256" key="5">
    <source>
        <dbReference type="ARBA" id="ARBA00017322"/>
    </source>
</evidence>
<evidence type="ECO:0000313" key="18">
    <source>
        <dbReference type="EMBL" id="MBF4763929.1"/>
    </source>
</evidence>
<gene>
    <name evidence="18" type="ORF">ISU07_12400</name>
</gene>
<dbReference type="GO" id="GO:0046983">
    <property type="term" value="F:protein dimerization activity"/>
    <property type="evidence" value="ECO:0007669"/>
    <property type="project" value="InterPro"/>
</dbReference>
<dbReference type="Gene3D" id="3.30.565.10">
    <property type="entry name" value="Histidine kinase-like ATPase, C-terminal domain"/>
    <property type="match status" value="1"/>
</dbReference>
<keyword evidence="16" id="KW-0472">Membrane</keyword>
<keyword evidence="11" id="KW-0408">Iron</keyword>
<evidence type="ECO:0000259" key="17">
    <source>
        <dbReference type="PROSITE" id="PS50109"/>
    </source>
</evidence>
<keyword evidence="12" id="KW-0902">Two-component regulatory system</keyword>
<feature type="transmembrane region" description="Helical" evidence="16">
    <location>
        <begin position="313"/>
        <end position="335"/>
    </location>
</feature>
<dbReference type="AlphaFoldDB" id="A0A930VAI1"/>
<evidence type="ECO:0000256" key="10">
    <source>
        <dbReference type="ARBA" id="ARBA00022777"/>
    </source>
</evidence>
<dbReference type="PROSITE" id="PS50109">
    <property type="entry name" value="HIS_KIN"/>
    <property type="match status" value="1"/>
</dbReference>
<keyword evidence="13" id="KW-0411">Iron-sulfur</keyword>
<evidence type="ECO:0000313" key="19">
    <source>
        <dbReference type="Proteomes" id="UP000640489"/>
    </source>
</evidence>
<keyword evidence="16" id="KW-1133">Transmembrane helix</keyword>
<dbReference type="InterPro" id="IPR050482">
    <property type="entry name" value="Sensor_HK_TwoCompSys"/>
</dbReference>
<comment type="subcellular location">
    <subcellularLocation>
        <location evidence="3">Cytoplasm</location>
    </subcellularLocation>
</comment>
<feature type="transmembrane region" description="Helical" evidence="16">
    <location>
        <begin position="152"/>
        <end position="169"/>
    </location>
</feature>
<dbReference type="PANTHER" id="PTHR24421">
    <property type="entry name" value="NITRATE/NITRITE SENSOR PROTEIN NARX-RELATED"/>
    <property type="match status" value="1"/>
</dbReference>
<dbReference type="Pfam" id="PF07730">
    <property type="entry name" value="HisKA_3"/>
    <property type="match status" value="1"/>
</dbReference>
<evidence type="ECO:0000256" key="16">
    <source>
        <dbReference type="SAM" id="Phobius"/>
    </source>
</evidence>
<protein>
    <recommendedName>
        <fullName evidence="5">Oxygen sensor histidine kinase NreB</fullName>
        <ecNumber evidence="4">2.7.13.3</ecNumber>
    </recommendedName>
    <alternativeName>
        <fullName evidence="15">Nitrogen regulation protein B</fullName>
    </alternativeName>
</protein>
<dbReference type="RefSeq" id="WP_194707101.1">
    <property type="nucleotide sequence ID" value="NZ_JADKPN010000006.1"/>
</dbReference>
<dbReference type="InterPro" id="IPR036890">
    <property type="entry name" value="HATPase_C_sf"/>
</dbReference>
<keyword evidence="10" id="KW-0418">Kinase</keyword>
<organism evidence="18 19">
    <name type="scientific">Nocardioides islandensis</name>
    <dbReference type="NCBI Taxonomy" id="433663"/>
    <lineage>
        <taxon>Bacteria</taxon>
        <taxon>Bacillati</taxon>
        <taxon>Actinomycetota</taxon>
        <taxon>Actinomycetes</taxon>
        <taxon>Propionibacteriales</taxon>
        <taxon>Nocardioidaceae</taxon>
        <taxon>Nocardioides</taxon>
    </lineage>
</organism>
<reference evidence="18" key="1">
    <citation type="submission" date="2020-11" db="EMBL/GenBank/DDBJ databases">
        <title>Nocardioides sp. nov., isolated from Soil of Cynanchum wilfordii Hemsley rhizosphere.</title>
        <authorList>
            <person name="Lee J.-S."/>
            <person name="Suh M.K."/>
            <person name="Kim J.-S."/>
        </authorList>
    </citation>
    <scope>NUCLEOTIDE SEQUENCE</scope>
    <source>
        <strain evidence="18">KCTC 19275</strain>
    </source>
</reference>
<feature type="transmembrane region" description="Helical" evidence="16">
    <location>
        <begin position="210"/>
        <end position="233"/>
    </location>
</feature>
<evidence type="ECO:0000256" key="14">
    <source>
        <dbReference type="ARBA" id="ARBA00024827"/>
    </source>
</evidence>
<dbReference type="GO" id="GO:0000155">
    <property type="term" value="F:phosphorelay sensor kinase activity"/>
    <property type="evidence" value="ECO:0007669"/>
    <property type="project" value="InterPro"/>
</dbReference>
<feature type="transmembrane region" description="Helical" evidence="16">
    <location>
        <begin position="21"/>
        <end position="40"/>
    </location>
</feature>
<dbReference type="EMBL" id="JADKPN010000006">
    <property type="protein sequence ID" value="MBF4763929.1"/>
    <property type="molecule type" value="Genomic_DNA"/>
</dbReference>
<dbReference type="PRINTS" id="PR00344">
    <property type="entry name" value="BCTRLSENSOR"/>
</dbReference>
<comment type="catalytic activity">
    <reaction evidence="1">
        <text>ATP + protein L-histidine = ADP + protein N-phospho-L-histidine.</text>
        <dbReference type="EC" id="2.7.13.3"/>
    </reaction>
</comment>
<dbReference type="EC" id="2.7.13.3" evidence="4"/>
<dbReference type="GO" id="GO:0016020">
    <property type="term" value="C:membrane"/>
    <property type="evidence" value="ECO:0007669"/>
    <property type="project" value="InterPro"/>
</dbReference>
<feature type="transmembrane region" description="Helical" evidence="16">
    <location>
        <begin position="380"/>
        <end position="401"/>
    </location>
</feature>
<dbReference type="InterPro" id="IPR005467">
    <property type="entry name" value="His_kinase_dom"/>
</dbReference>
<evidence type="ECO:0000256" key="12">
    <source>
        <dbReference type="ARBA" id="ARBA00023012"/>
    </source>
</evidence>
<dbReference type="GO" id="GO:0051539">
    <property type="term" value="F:4 iron, 4 sulfur cluster binding"/>
    <property type="evidence" value="ECO:0007669"/>
    <property type="project" value="UniProtKB-KW"/>
</dbReference>
<evidence type="ECO:0000256" key="4">
    <source>
        <dbReference type="ARBA" id="ARBA00012438"/>
    </source>
</evidence>
<evidence type="ECO:0000256" key="7">
    <source>
        <dbReference type="ARBA" id="ARBA00022490"/>
    </source>
</evidence>
<dbReference type="GO" id="GO:0046872">
    <property type="term" value="F:metal ion binding"/>
    <property type="evidence" value="ECO:0007669"/>
    <property type="project" value="UniProtKB-KW"/>
</dbReference>
<name>A0A930VAI1_9ACTN</name>
<feature type="transmembrane region" description="Helical" evidence="16">
    <location>
        <begin position="284"/>
        <end position="301"/>
    </location>
</feature>
<dbReference type="InterPro" id="IPR011712">
    <property type="entry name" value="Sig_transdc_His_kin_sub3_dim/P"/>
</dbReference>
<dbReference type="SUPFAM" id="SSF55874">
    <property type="entry name" value="ATPase domain of HSP90 chaperone/DNA topoisomerase II/histidine kinase"/>
    <property type="match status" value="1"/>
</dbReference>
<feature type="transmembrane region" description="Helical" evidence="16">
    <location>
        <begin position="245"/>
        <end position="264"/>
    </location>
</feature>
<dbReference type="InterPro" id="IPR003594">
    <property type="entry name" value="HATPase_dom"/>
</dbReference>
<evidence type="ECO:0000256" key="8">
    <source>
        <dbReference type="ARBA" id="ARBA00022679"/>
    </source>
</evidence>
<evidence type="ECO:0000256" key="3">
    <source>
        <dbReference type="ARBA" id="ARBA00004496"/>
    </source>
</evidence>
<evidence type="ECO:0000256" key="13">
    <source>
        <dbReference type="ARBA" id="ARBA00023014"/>
    </source>
</evidence>
<dbReference type="SMART" id="SM00387">
    <property type="entry name" value="HATPase_c"/>
    <property type="match status" value="1"/>
</dbReference>
<comment type="caution">
    <text evidence="18">The sequence shown here is derived from an EMBL/GenBank/DDBJ whole genome shotgun (WGS) entry which is preliminary data.</text>
</comment>
<evidence type="ECO:0000256" key="15">
    <source>
        <dbReference type="ARBA" id="ARBA00030800"/>
    </source>
</evidence>